<dbReference type="AlphaFoldDB" id="A0A197JW68"/>
<accession>A0A197JW68</accession>
<dbReference type="Proteomes" id="UP000078512">
    <property type="component" value="Unassembled WGS sequence"/>
</dbReference>
<evidence type="ECO:0000313" key="2">
    <source>
        <dbReference type="Proteomes" id="UP000078512"/>
    </source>
</evidence>
<keyword evidence="2" id="KW-1185">Reference proteome</keyword>
<protein>
    <submittedName>
        <fullName evidence="1">Uncharacterized protein</fullName>
    </submittedName>
</protein>
<dbReference type="EMBL" id="KV442040">
    <property type="protein sequence ID" value="OAQ29552.1"/>
    <property type="molecule type" value="Genomic_DNA"/>
</dbReference>
<gene>
    <name evidence="1" type="ORF">K457DRAFT_502212</name>
</gene>
<sequence>MIISSMNKRYVVVLWFLLLLFSHALTLYLYPLHRTCSTLHQSRRMDLVTRGEKVKREKVRAK</sequence>
<name>A0A197JW68_9FUNG</name>
<evidence type="ECO:0000313" key="1">
    <source>
        <dbReference type="EMBL" id="OAQ29552.1"/>
    </source>
</evidence>
<reference evidence="1 2" key="1">
    <citation type="submission" date="2016-05" db="EMBL/GenBank/DDBJ databases">
        <title>Genome sequencing reveals origins of a unique bacterial endosymbiosis in the earliest lineages of terrestrial Fungi.</title>
        <authorList>
            <consortium name="DOE Joint Genome Institute"/>
            <person name="Uehling J."/>
            <person name="Gryganskyi A."/>
            <person name="Hameed K."/>
            <person name="Tschaplinski T."/>
            <person name="Misztal P."/>
            <person name="Wu S."/>
            <person name="Desiro A."/>
            <person name="Vande Pol N."/>
            <person name="Du Z.-Y."/>
            <person name="Zienkiewicz A."/>
            <person name="Zienkiewicz K."/>
            <person name="Morin E."/>
            <person name="Tisserant E."/>
            <person name="Splivallo R."/>
            <person name="Hainaut M."/>
            <person name="Henrissat B."/>
            <person name="Ohm R."/>
            <person name="Kuo A."/>
            <person name="Yan J."/>
            <person name="Lipzen A."/>
            <person name="Nolan M."/>
            <person name="Labutti K."/>
            <person name="Barry K."/>
            <person name="Goldstein A."/>
            <person name="Labbe J."/>
            <person name="Schadt C."/>
            <person name="Tuskan G."/>
            <person name="Grigoriev I."/>
            <person name="Martin F."/>
            <person name="Vilgalys R."/>
            <person name="Bonito G."/>
        </authorList>
    </citation>
    <scope>NUCLEOTIDE SEQUENCE [LARGE SCALE GENOMIC DNA]</scope>
    <source>
        <strain evidence="1 2">AG-77</strain>
    </source>
</reference>
<proteinExistence type="predicted"/>
<organism evidence="1 2">
    <name type="scientific">Linnemannia elongata AG-77</name>
    <dbReference type="NCBI Taxonomy" id="1314771"/>
    <lineage>
        <taxon>Eukaryota</taxon>
        <taxon>Fungi</taxon>
        <taxon>Fungi incertae sedis</taxon>
        <taxon>Mucoromycota</taxon>
        <taxon>Mortierellomycotina</taxon>
        <taxon>Mortierellomycetes</taxon>
        <taxon>Mortierellales</taxon>
        <taxon>Mortierellaceae</taxon>
        <taxon>Linnemannia</taxon>
    </lineage>
</organism>